<feature type="region of interest" description="Disordered" evidence="1">
    <location>
        <begin position="1"/>
        <end position="82"/>
    </location>
</feature>
<dbReference type="EMBL" id="PSQE01000002">
    <property type="protein sequence ID" value="RHN71467.1"/>
    <property type="molecule type" value="Genomic_DNA"/>
</dbReference>
<feature type="compositionally biased region" description="Low complexity" evidence="1">
    <location>
        <begin position="25"/>
        <end position="50"/>
    </location>
</feature>
<dbReference type="AlphaFoldDB" id="A0A396J8I7"/>
<sequence length="82" mass="8374">MNGRTNRGNPLFLDAGLGITPGTTAESDSNMSSGGSSNSAEPVSSNSNVSFPAESEEDGNSCDDGNHGSEDEAIVFNDMMGQ</sequence>
<accession>A0A396J8I7</accession>
<proteinExistence type="predicted"/>
<reference evidence="3" key="1">
    <citation type="journal article" date="2018" name="Nat. Plants">
        <title>Whole-genome landscape of Medicago truncatula symbiotic genes.</title>
        <authorList>
            <person name="Pecrix Y."/>
            <person name="Staton S.E."/>
            <person name="Sallet E."/>
            <person name="Lelandais-Briere C."/>
            <person name="Moreau S."/>
            <person name="Carrere S."/>
            <person name="Blein T."/>
            <person name="Jardinaud M.F."/>
            <person name="Latrasse D."/>
            <person name="Zouine M."/>
            <person name="Zahm M."/>
            <person name="Kreplak J."/>
            <person name="Mayjonade B."/>
            <person name="Satge C."/>
            <person name="Perez M."/>
            <person name="Cauet S."/>
            <person name="Marande W."/>
            <person name="Chantry-Darmon C."/>
            <person name="Lopez-Roques C."/>
            <person name="Bouchez O."/>
            <person name="Berard A."/>
            <person name="Debelle F."/>
            <person name="Munos S."/>
            <person name="Bendahmane A."/>
            <person name="Berges H."/>
            <person name="Niebel A."/>
            <person name="Buitink J."/>
            <person name="Frugier F."/>
            <person name="Benhamed M."/>
            <person name="Crespi M."/>
            <person name="Gouzy J."/>
            <person name="Gamas P."/>
        </authorList>
    </citation>
    <scope>NUCLEOTIDE SEQUENCE [LARGE SCALE GENOMIC DNA]</scope>
    <source>
        <strain evidence="3">cv. Jemalong A17</strain>
    </source>
</reference>
<gene>
    <name evidence="2" type="ORF">MtrunA17_Chr2g0277171</name>
</gene>
<name>A0A396J8I7_MEDTR</name>
<dbReference type="Gramene" id="rna7072">
    <property type="protein sequence ID" value="RHN71467.1"/>
    <property type="gene ID" value="gene7072"/>
</dbReference>
<comment type="caution">
    <text evidence="2">The sequence shown here is derived from an EMBL/GenBank/DDBJ whole genome shotgun (WGS) entry which is preliminary data.</text>
</comment>
<protein>
    <submittedName>
        <fullName evidence="2">Uncharacterized protein</fullName>
    </submittedName>
</protein>
<evidence type="ECO:0000313" key="2">
    <source>
        <dbReference type="EMBL" id="RHN71467.1"/>
    </source>
</evidence>
<dbReference type="Proteomes" id="UP000265566">
    <property type="component" value="Chromosome 2"/>
</dbReference>
<evidence type="ECO:0000256" key="1">
    <source>
        <dbReference type="SAM" id="MobiDB-lite"/>
    </source>
</evidence>
<evidence type="ECO:0000313" key="3">
    <source>
        <dbReference type="Proteomes" id="UP000265566"/>
    </source>
</evidence>
<organism evidence="2 3">
    <name type="scientific">Medicago truncatula</name>
    <name type="common">Barrel medic</name>
    <name type="synonym">Medicago tribuloides</name>
    <dbReference type="NCBI Taxonomy" id="3880"/>
    <lineage>
        <taxon>Eukaryota</taxon>
        <taxon>Viridiplantae</taxon>
        <taxon>Streptophyta</taxon>
        <taxon>Embryophyta</taxon>
        <taxon>Tracheophyta</taxon>
        <taxon>Spermatophyta</taxon>
        <taxon>Magnoliopsida</taxon>
        <taxon>eudicotyledons</taxon>
        <taxon>Gunneridae</taxon>
        <taxon>Pentapetalae</taxon>
        <taxon>rosids</taxon>
        <taxon>fabids</taxon>
        <taxon>Fabales</taxon>
        <taxon>Fabaceae</taxon>
        <taxon>Papilionoideae</taxon>
        <taxon>50 kb inversion clade</taxon>
        <taxon>NPAAA clade</taxon>
        <taxon>Hologalegina</taxon>
        <taxon>IRL clade</taxon>
        <taxon>Trifolieae</taxon>
        <taxon>Medicago</taxon>
    </lineage>
</organism>